<evidence type="ECO:0000313" key="3">
    <source>
        <dbReference type="Proteomes" id="UP000784294"/>
    </source>
</evidence>
<reference evidence="2" key="1">
    <citation type="submission" date="2018-11" db="EMBL/GenBank/DDBJ databases">
        <authorList>
            <consortium name="Pathogen Informatics"/>
        </authorList>
    </citation>
    <scope>NUCLEOTIDE SEQUENCE</scope>
</reference>
<sequence>IDLCQEIANPSKQKVFPTPQRPIRAYVEPFGDPPGGRSVSNVQHSSEFDSCPTGAHVWLTWPAGPVRNHSPTPFPHSLIASSSSYPSAISPLSFLPSQSVESRSHLPSSAAQSGRNWSLVAGLLSMEPICSYSLEMARIPPSMTLIAEQEGVRATKSTRLARWLGSEGVDRLVWTRLEPEVMFGQETRVLVTGLPFASNLVFRVIAHTQPEASSVKRSSDPTILALSSTPASPVTLVTTTSSRPCLSPSGLKVHVHISGCEKPQFICEKEVVKPNIVKQSWRSFKSVAHTTAPAQLFLSVEWDVGSSITYLVCLSVLIMVFIFYLR</sequence>
<comment type="caution">
    <text evidence="2">The sequence shown here is derived from an EMBL/GenBank/DDBJ whole genome shotgun (WGS) entry which is preliminary data.</text>
</comment>
<accession>A0A3S5A2Z4</accession>
<keyword evidence="1" id="KW-1133">Transmembrane helix</keyword>
<feature type="transmembrane region" description="Helical" evidence="1">
    <location>
        <begin position="307"/>
        <end position="325"/>
    </location>
</feature>
<dbReference type="Proteomes" id="UP000784294">
    <property type="component" value="Unassembled WGS sequence"/>
</dbReference>
<evidence type="ECO:0000313" key="2">
    <source>
        <dbReference type="EMBL" id="VEL10517.1"/>
    </source>
</evidence>
<keyword evidence="1" id="KW-0812">Transmembrane</keyword>
<keyword evidence="3" id="KW-1185">Reference proteome</keyword>
<evidence type="ECO:0000256" key="1">
    <source>
        <dbReference type="SAM" id="Phobius"/>
    </source>
</evidence>
<feature type="non-terminal residue" evidence="2">
    <location>
        <position position="1"/>
    </location>
</feature>
<dbReference type="EMBL" id="CAAALY010009245">
    <property type="protein sequence ID" value="VEL10517.1"/>
    <property type="molecule type" value="Genomic_DNA"/>
</dbReference>
<organism evidence="2 3">
    <name type="scientific">Protopolystoma xenopodis</name>
    <dbReference type="NCBI Taxonomy" id="117903"/>
    <lineage>
        <taxon>Eukaryota</taxon>
        <taxon>Metazoa</taxon>
        <taxon>Spiralia</taxon>
        <taxon>Lophotrochozoa</taxon>
        <taxon>Platyhelminthes</taxon>
        <taxon>Monogenea</taxon>
        <taxon>Polyopisthocotylea</taxon>
        <taxon>Polystomatidea</taxon>
        <taxon>Polystomatidae</taxon>
        <taxon>Protopolystoma</taxon>
    </lineage>
</organism>
<gene>
    <name evidence="2" type="ORF">PXEA_LOCUS3957</name>
</gene>
<dbReference type="AlphaFoldDB" id="A0A3S5A2Z4"/>
<protein>
    <submittedName>
        <fullName evidence="2">Uncharacterized protein</fullName>
    </submittedName>
</protein>
<name>A0A3S5A2Z4_9PLAT</name>
<keyword evidence="1" id="KW-0472">Membrane</keyword>
<proteinExistence type="predicted"/>